<dbReference type="STRING" id="447689.BA195_04975"/>
<keyword evidence="5" id="KW-0482">Metalloprotease</keyword>
<keyword evidence="2" id="KW-0479">Metal-binding</keyword>
<name>A0A1B9Y3Z1_9FLAO</name>
<dbReference type="Pfam" id="PF04002">
    <property type="entry name" value="RadC"/>
    <property type="match status" value="1"/>
</dbReference>
<keyword evidence="1" id="KW-0645">Protease</keyword>
<feature type="coiled-coil region" evidence="6">
    <location>
        <begin position="24"/>
        <end position="51"/>
    </location>
</feature>
<dbReference type="PANTHER" id="PTHR30471:SF3">
    <property type="entry name" value="UPF0758 PROTEIN YEES-RELATED"/>
    <property type="match status" value="1"/>
</dbReference>
<evidence type="ECO:0000256" key="4">
    <source>
        <dbReference type="ARBA" id="ARBA00022833"/>
    </source>
</evidence>
<dbReference type="InterPro" id="IPR025657">
    <property type="entry name" value="RadC_JAB"/>
</dbReference>
<proteinExistence type="predicted"/>
<dbReference type="Proteomes" id="UP000093186">
    <property type="component" value="Unassembled WGS sequence"/>
</dbReference>
<dbReference type="InterPro" id="IPR020891">
    <property type="entry name" value="UPF0758_CS"/>
</dbReference>
<protein>
    <submittedName>
        <fullName evidence="8">DNA repair protein</fullName>
    </submittedName>
</protein>
<dbReference type="CDD" id="cd08071">
    <property type="entry name" value="MPN_DUF2466"/>
    <property type="match status" value="1"/>
</dbReference>
<dbReference type="GO" id="GO:0006508">
    <property type="term" value="P:proteolysis"/>
    <property type="evidence" value="ECO:0007669"/>
    <property type="project" value="UniProtKB-KW"/>
</dbReference>
<evidence type="ECO:0000256" key="6">
    <source>
        <dbReference type="SAM" id="Coils"/>
    </source>
</evidence>
<dbReference type="OrthoDB" id="9804482at2"/>
<dbReference type="GO" id="GO:0046872">
    <property type="term" value="F:metal ion binding"/>
    <property type="evidence" value="ECO:0007669"/>
    <property type="project" value="UniProtKB-KW"/>
</dbReference>
<dbReference type="EMBL" id="MAKX01000001">
    <property type="protein sequence ID" value="OCK44507.1"/>
    <property type="molecule type" value="Genomic_DNA"/>
</dbReference>
<keyword evidence="4" id="KW-0862">Zinc</keyword>
<dbReference type="AlphaFoldDB" id="A0A1B9Y3Z1"/>
<evidence type="ECO:0000259" key="7">
    <source>
        <dbReference type="PROSITE" id="PS50249"/>
    </source>
</evidence>
<evidence type="ECO:0000256" key="5">
    <source>
        <dbReference type="ARBA" id="ARBA00023049"/>
    </source>
</evidence>
<organism evidence="8 9">
    <name type="scientific">Tenacibaculum soleae</name>
    <dbReference type="NCBI Taxonomy" id="447689"/>
    <lineage>
        <taxon>Bacteria</taxon>
        <taxon>Pseudomonadati</taxon>
        <taxon>Bacteroidota</taxon>
        <taxon>Flavobacteriia</taxon>
        <taxon>Flavobacteriales</taxon>
        <taxon>Flavobacteriaceae</taxon>
        <taxon>Tenacibaculum</taxon>
    </lineage>
</organism>
<evidence type="ECO:0000256" key="1">
    <source>
        <dbReference type="ARBA" id="ARBA00022670"/>
    </source>
</evidence>
<dbReference type="Gene3D" id="3.40.140.10">
    <property type="entry name" value="Cytidine Deaminase, domain 2"/>
    <property type="match status" value="1"/>
</dbReference>
<accession>A0A1B9Y3Z1</accession>
<keyword evidence="3" id="KW-0378">Hydrolase</keyword>
<keyword evidence="6" id="KW-0175">Coiled coil</keyword>
<dbReference type="InterPro" id="IPR037518">
    <property type="entry name" value="MPN"/>
</dbReference>
<dbReference type="PROSITE" id="PS01302">
    <property type="entry name" value="UPF0758"/>
    <property type="match status" value="1"/>
</dbReference>
<dbReference type="RefSeq" id="WP_068703948.1">
    <property type="nucleotide sequence ID" value="NZ_MAKX01000001.1"/>
</dbReference>
<dbReference type="PROSITE" id="PS50249">
    <property type="entry name" value="MPN"/>
    <property type="match status" value="1"/>
</dbReference>
<evidence type="ECO:0000313" key="8">
    <source>
        <dbReference type="EMBL" id="OCK44507.1"/>
    </source>
</evidence>
<dbReference type="InterPro" id="IPR001405">
    <property type="entry name" value="UPF0758"/>
</dbReference>
<feature type="domain" description="MPN" evidence="7">
    <location>
        <begin position="19"/>
        <end position="144"/>
    </location>
</feature>
<keyword evidence="9" id="KW-1185">Reference proteome</keyword>
<evidence type="ECO:0000256" key="2">
    <source>
        <dbReference type="ARBA" id="ARBA00022723"/>
    </source>
</evidence>
<comment type="caution">
    <text evidence="8">The sequence shown here is derived from an EMBL/GenBank/DDBJ whole genome shotgun (WGS) entry which is preliminary data.</text>
</comment>
<dbReference type="GO" id="GO:0008237">
    <property type="term" value="F:metallopeptidase activity"/>
    <property type="evidence" value="ECO:0007669"/>
    <property type="project" value="UniProtKB-KW"/>
</dbReference>
<evidence type="ECO:0000313" key="9">
    <source>
        <dbReference type="Proteomes" id="UP000093186"/>
    </source>
</evidence>
<sequence>MNVAEIKVSYSTNDRRKVKITDSKDAYKLVLDNWNQDLIELQEEVKVILLNRANVVLGIYNLSKGGTTSCIVDIKLIISVALKCVAHSIILCHNHPSGNLKPSTSDKSITIKLKSACMYMDLNLLDHLIITKTDYFSFADEGIL</sequence>
<reference evidence="8 9" key="1">
    <citation type="submission" date="2016-06" db="EMBL/GenBank/DDBJ databases">
        <title>Draft Genome Sequence of Tenacibaculum soleae UCD-KL19.</title>
        <authorList>
            <person name="Eisen J.A."/>
            <person name="Coil D.A."/>
            <person name="Lujan K.M."/>
        </authorList>
    </citation>
    <scope>NUCLEOTIDE SEQUENCE [LARGE SCALE GENOMIC DNA]</scope>
    <source>
        <strain evidence="8 9">UCD-KL19</strain>
    </source>
</reference>
<gene>
    <name evidence="8" type="ORF">BA195_04975</name>
</gene>
<dbReference type="PANTHER" id="PTHR30471">
    <property type="entry name" value="DNA REPAIR PROTEIN RADC"/>
    <property type="match status" value="1"/>
</dbReference>
<evidence type="ECO:0000256" key="3">
    <source>
        <dbReference type="ARBA" id="ARBA00022801"/>
    </source>
</evidence>